<evidence type="ECO:0000259" key="14">
    <source>
        <dbReference type="PROSITE" id="PS51843"/>
    </source>
</evidence>
<dbReference type="Pfam" id="PF00105">
    <property type="entry name" value="zf-C4"/>
    <property type="match status" value="1"/>
</dbReference>
<evidence type="ECO:0000256" key="1">
    <source>
        <dbReference type="ARBA" id="ARBA00004123"/>
    </source>
</evidence>
<dbReference type="SMART" id="SM00430">
    <property type="entry name" value="HOLI"/>
    <property type="match status" value="1"/>
</dbReference>
<comment type="subcellular location">
    <subcellularLocation>
        <location evidence="1 11">Nucleus</location>
    </subcellularLocation>
</comment>
<dbReference type="PROSITE" id="PS00031">
    <property type="entry name" value="NUCLEAR_REC_DBD_1"/>
    <property type="match status" value="1"/>
</dbReference>
<keyword evidence="7 11" id="KW-0238">DNA-binding</keyword>
<evidence type="ECO:0000256" key="7">
    <source>
        <dbReference type="ARBA" id="ARBA00023125"/>
    </source>
</evidence>
<dbReference type="GO" id="GO:0008270">
    <property type="term" value="F:zinc ion binding"/>
    <property type="evidence" value="ECO:0007669"/>
    <property type="project" value="UniProtKB-KW"/>
</dbReference>
<keyword evidence="6 11" id="KW-0805">Transcription regulation</keyword>
<evidence type="ECO:0000256" key="10">
    <source>
        <dbReference type="ARBA" id="ARBA00023242"/>
    </source>
</evidence>
<reference evidence="15" key="1">
    <citation type="journal article" date="2011" name="Genome Res.">
        <title>Deep small RNA sequencing from the nematode Ascaris reveals conservation, functional diversification, and novel developmental profiles.</title>
        <authorList>
            <person name="Wang J."/>
            <person name="Czech B."/>
            <person name="Crunk A."/>
            <person name="Wallace A."/>
            <person name="Mitreva M."/>
            <person name="Hannon G.J."/>
            <person name="Davis R.E."/>
        </authorList>
    </citation>
    <scope>NUCLEOTIDE SEQUENCE</scope>
</reference>
<evidence type="ECO:0000313" key="15">
    <source>
        <dbReference type="EMBL" id="ADY44403.1"/>
    </source>
</evidence>
<dbReference type="Pfam" id="PF00104">
    <property type="entry name" value="Hormone_recep"/>
    <property type="match status" value="1"/>
</dbReference>
<feature type="domain" description="Nuclear receptor" evidence="13">
    <location>
        <begin position="136"/>
        <end position="212"/>
    </location>
</feature>
<evidence type="ECO:0000256" key="11">
    <source>
        <dbReference type="RuleBase" id="RU004334"/>
    </source>
</evidence>
<feature type="domain" description="NR LBD" evidence="14">
    <location>
        <begin position="253"/>
        <end position="471"/>
    </location>
</feature>
<organism evidence="15">
    <name type="scientific">Ascaris suum</name>
    <name type="common">Pig roundworm</name>
    <name type="synonym">Ascaris lumbricoides</name>
    <dbReference type="NCBI Taxonomy" id="6253"/>
    <lineage>
        <taxon>Eukaryota</taxon>
        <taxon>Metazoa</taxon>
        <taxon>Ecdysozoa</taxon>
        <taxon>Nematoda</taxon>
        <taxon>Chromadorea</taxon>
        <taxon>Rhabditida</taxon>
        <taxon>Spirurina</taxon>
        <taxon>Ascaridomorpha</taxon>
        <taxon>Ascaridoidea</taxon>
        <taxon>Ascarididae</taxon>
        <taxon>Ascaris</taxon>
    </lineage>
</organism>
<dbReference type="InterPro" id="IPR013088">
    <property type="entry name" value="Znf_NHR/GATA"/>
</dbReference>
<dbReference type="PRINTS" id="PR00047">
    <property type="entry name" value="STROIDFINGER"/>
</dbReference>
<dbReference type="Gene3D" id="1.10.565.10">
    <property type="entry name" value="Retinoid X Receptor"/>
    <property type="match status" value="1"/>
</dbReference>
<keyword evidence="8 11" id="KW-0804">Transcription</keyword>
<evidence type="ECO:0000256" key="5">
    <source>
        <dbReference type="ARBA" id="ARBA00022833"/>
    </source>
</evidence>
<dbReference type="AlphaFoldDB" id="F1L2P9"/>
<name>F1L2P9_ASCSU</name>
<feature type="compositionally biased region" description="Polar residues" evidence="12">
    <location>
        <begin position="24"/>
        <end position="37"/>
    </location>
</feature>
<evidence type="ECO:0000256" key="9">
    <source>
        <dbReference type="ARBA" id="ARBA00023170"/>
    </source>
</evidence>
<dbReference type="InterPro" id="IPR001723">
    <property type="entry name" value="Nuclear_hrmn_rcpt"/>
</dbReference>
<dbReference type="GO" id="GO:0043565">
    <property type="term" value="F:sequence-specific DNA binding"/>
    <property type="evidence" value="ECO:0007669"/>
    <property type="project" value="InterPro"/>
</dbReference>
<evidence type="ECO:0000256" key="3">
    <source>
        <dbReference type="ARBA" id="ARBA00022723"/>
    </source>
</evidence>
<dbReference type="GO" id="GO:0045944">
    <property type="term" value="P:positive regulation of transcription by RNA polymerase II"/>
    <property type="evidence" value="ECO:0007669"/>
    <property type="project" value="UniProtKB-ARBA"/>
</dbReference>
<dbReference type="SUPFAM" id="SSF48508">
    <property type="entry name" value="Nuclear receptor ligand-binding domain"/>
    <property type="match status" value="1"/>
</dbReference>
<keyword evidence="10 11" id="KW-0539">Nucleus</keyword>
<feature type="region of interest" description="Disordered" evidence="12">
    <location>
        <begin position="250"/>
        <end position="292"/>
    </location>
</feature>
<dbReference type="InterPro" id="IPR000536">
    <property type="entry name" value="Nucl_hrmn_rcpt_lig-bd"/>
</dbReference>
<dbReference type="Gene3D" id="3.30.50.10">
    <property type="entry name" value="Erythroid Transcription Factor GATA-1, subunit A"/>
    <property type="match status" value="1"/>
</dbReference>
<dbReference type="PRINTS" id="PR00398">
    <property type="entry name" value="STRDHORMONER"/>
</dbReference>
<dbReference type="PANTHER" id="PTHR24083">
    <property type="entry name" value="NUCLEAR HORMONE RECEPTOR"/>
    <property type="match status" value="1"/>
</dbReference>
<evidence type="ECO:0000256" key="8">
    <source>
        <dbReference type="ARBA" id="ARBA00023163"/>
    </source>
</evidence>
<sequence length="471" mass="51665">MEPAGETARILAAREKIPQDEQEQPLNFSRSQGASTNNEKDEESRLECIRNGSLPGSTLLAYPPSIFMPPGLIPSSYMSSLAAAAAMSAAINAVAHRHIPSTVSPMTSTDPDPTTVSVNSFCSMSEPQSPPSGSPALSCAVCGDVSSGKHYGILACNGCSGFFKRSVRRRLIYRCQAGTGSCVVDKAHRNQCQACRLKKCLNKGMNKDAVQNERQPRNTATIRPPAEIDFSNSAVFFSDYGGAITTAVSMSGQTPDSTSGTTKSSSPVDNANNESEVRGEQDNEHVERSINSESVHETAARLLFMAIKWAKNLPSFTLLSFRDQVILLEEGWCDLFLLSVFQWSLPMEKCPLLTSTLPLSTNGLRYLQDLFLRIRNHNIDQGEFACLKALVLFRPETRGLKDFAHVEELQDQAQQMLARHSMASGPTRFGRLLLLLPLLRTVGADKIEKMFFEATFGNMSIEKMICKMYKG</sequence>
<dbReference type="PROSITE" id="PS51843">
    <property type="entry name" value="NR_LBD"/>
    <property type="match status" value="1"/>
</dbReference>
<comment type="similarity">
    <text evidence="2 11">Belongs to the nuclear hormone receptor family.</text>
</comment>
<evidence type="ECO:0000256" key="4">
    <source>
        <dbReference type="ARBA" id="ARBA00022771"/>
    </source>
</evidence>
<dbReference type="SMART" id="SM00399">
    <property type="entry name" value="ZnF_C4"/>
    <property type="match status" value="1"/>
</dbReference>
<evidence type="ECO:0000256" key="2">
    <source>
        <dbReference type="ARBA" id="ARBA00005993"/>
    </source>
</evidence>
<dbReference type="PROSITE" id="PS51030">
    <property type="entry name" value="NUCLEAR_REC_DBD_2"/>
    <property type="match status" value="1"/>
</dbReference>
<evidence type="ECO:0000256" key="6">
    <source>
        <dbReference type="ARBA" id="ARBA00023015"/>
    </source>
</evidence>
<keyword evidence="4 11" id="KW-0863">Zinc-finger</keyword>
<dbReference type="InterPro" id="IPR001628">
    <property type="entry name" value="Znf_hrmn_rcpt"/>
</dbReference>
<proteinExistence type="evidence at transcript level"/>
<dbReference type="InterPro" id="IPR035500">
    <property type="entry name" value="NHR-like_dom_sf"/>
</dbReference>
<dbReference type="EMBL" id="JI170219">
    <property type="protein sequence ID" value="ADY44403.1"/>
    <property type="molecule type" value="mRNA"/>
</dbReference>
<keyword evidence="3 11" id="KW-0479">Metal-binding</keyword>
<evidence type="ECO:0000256" key="12">
    <source>
        <dbReference type="SAM" id="MobiDB-lite"/>
    </source>
</evidence>
<feature type="region of interest" description="Disordered" evidence="12">
    <location>
        <begin position="1"/>
        <end position="45"/>
    </location>
</feature>
<dbReference type="GO" id="GO:0005634">
    <property type="term" value="C:nucleus"/>
    <property type="evidence" value="ECO:0007669"/>
    <property type="project" value="UniProtKB-SubCell"/>
</dbReference>
<dbReference type="CDD" id="cd06970">
    <property type="entry name" value="NR_DBD_PNR"/>
    <property type="match status" value="1"/>
</dbReference>
<feature type="compositionally biased region" description="Polar residues" evidence="12">
    <location>
        <begin position="250"/>
        <end position="274"/>
    </location>
</feature>
<evidence type="ECO:0000259" key="13">
    <source>
        <dbReference type="PROSITE" id="PS51030"/>
    </source>
</evidence>
<dbReference type="SUPFAM" id="SSF57716">
    <property type="entry name" value="Glucocorticoid receptor-like (DNA-binding domain)"/>
    <property type="match status" value="1"/>
</dbReference>
<keyword evidence="9 11" id="KW-0675">Receptor</keyword>
<protein>
    <submittedName>
        <fullName evidence="15">Photoreceptor-specific nuclear receptor</fullName>
    </submittedName>
</protein>
<feature type="compositionally biased region" description="Basic and acidic residues" evidence="12">
    <location>
        <begin position="275"/>
        <end position="292"/>
    </location>
</feature>
<dbReference type="FunFam" id="3.30.50.10:FF:000028">
    <property type="entry name" value="Nuclear receptor subfamily 2, group E, member 3"/>
    <property type="match status" value="1"/>
</dbReference>
<accession>F1L2P9</accession>
<keyword evidence="5 11" id="KW-0862">Zinc</keyword>
<dbReference type="GO" id="GO:0003700">
    <property type="term" value="F:DNA-binding transcription factor activity"/>
    <property type="evidence" value="ECO:0007669"/>
    <property type="project" value="InterPro"/>
</dbReference>
<dbReference type="InterPro" id="IPR050274">
    <property type="entry name" value="Nuclear_hormone_rcpt_NR2"/>
</dbReference>